<keyword evidence="12" id="KW-1185">Reference proteome</keyword>
<evidence type="ECO:0000313" key="11">
    <source>
        <dbReference type="Proteomes" id="UP000321960"/>
    </source>
</evidence>
<dbReference type="CDD" id="cd00130">
    <property type="entry name" value="PAS"/>
    <property type="match status" value="2"/>
</dbReference>
<feature type="domain" description="PAS" evidence="7">
    <location>
        <begin position="12"/>
        <end position="63"/>
    </location>
</feature>
<dbReference type="PANTHER" id="PTHR43065:SF42">
    <property type="entry name" value="TWO-COMPONENT SENSOR PPRA"/>
    <property type="match status" value="1"/>
</dbReference>
<dbReference type="Proteomes" id="UP000321960">
    <property type="component" value="Unassembled WGS sequence"/>
</dbReference>
<name>A0A512J3E6_9HYPH</name>
<dbReference type="InterPro" id="IPR001789">
    <property type="entry name" value="Sig_transdc_resp-reg_receiver"/>
</dbReference>
<dbReference type="SUPFAM" id="SSF47384">
    <property type="entry name" value="Homodimeric domain of signal transducing histidine kinase"/>
    <property type="match status" value="1"/>
</dbReference>
<organism evidence="9 11">
    <name type="scientific">Methylobacterium oxalidis</name>
    <dbReference type="NCBI Taxonomy" id="944322"/>
    <lineage>
        <taxon>Bacteria</taxon>
        <taxon>Pseudomonadati</taxon>
        <taxon>Pseudomonadota</taxon>
        <taxon>Alphaproteobacteria</taxon>
        <taxon>Hyphomicrobiales</taxon>
        <taxon>Methylobacteriaceae</taxon>
        <taxon>Methylobacterium</taxon>
    </lineage>
</organism>
<dbReference type="Pfam" id="PF13426">
    <property type="entry name" value="PAS_9"/>
    <property type="match status" value="1"/>
</dbReference>
<dbReference type="Pfam" id="PF00512">
    <property type="entry name" value="HisKA"/>
    <property type="match status" value="1"/>
</dbReference>
<dbReference type="Pfam" id="PF08447">
    <property type="entry name" value="PAS_3"/>
    <property type="match status" value="1"/>
</dbReference>
<dbReference type="CDD" id="cd18161">
    <property type="entry name" value="REC_hyHK_blue-like"/>
    <property type="match status" value="1"/>
</dbReference>
<comment type="catalytic activity">
    <reaction evidence="1">
        <text>ATP + protein L-histidine = ADP + protein N-phospho-L-histidine.</text>
        <dbReference type="EC" id="2.7.13.3"/>
    </reaction>
</comment>
<feature type="domain" description="Histidine kinase" evidence="5">
    <location>
        <begin position="303"/>
        <end position="527"/>
    </location>
</feature>
<reference evidence="12" key="2">
    <citation type="journal article" date="2019" name="Int. J. Syst. Evol. Microbiol.">
        <title>The Global Catalogue of Microorganisms (GCM) 10K type strain sequencing project: providing services to taxonomists for standard genome sequencing and annotation.</title>
        <authorList>
            <consortium name="The Broad Institute Genomics Platform"/>
            <consortium name="The Broad Institute Genome Sequencing Center for Infectious Disease"/>
            <person name="Wu L."/>
            <person name="Ma J."/>
        </authorList>
    </citation>
    <scope>NUCLEOTIDE SEQUENCE [LARGE SCALE GENOMIC DNA]</scope>
    <source>
        <strain evidence="12">NBRC 107715</strain>
    </source>
</reference>
<reference evidence="10" key="4">
    <citation type="submission" date="2023-01" db="EMBL/GenBank/DDBJ databases">
        <title>Draft genome sequence of Methylobacterium oxalidis strain NBRC 107715.</title>
        <authorList>
            <person name="Sun Q."/>
            <person name="Mori K."/>
        </authorList>
    </citation>
    <scope>NUCLEOTIDE SEQUENCE</scope>
    <source>
        <strain evidence="10">NBRC 107715</strain>
    </source>
</reference>
<dbReference type="PRINTS" id="PR00344">
    <property type="entry name" value="BCTRLSENSOR"/>
</dbReference>
<dbReference type="Gene3D" id="3.30.565.10">
    <property type="entry name" value="Histidine kinase-like ATPase, C-terminal domain"/>
    <property type="match status" value="1"/>
</dbReference>
<dbReference type="InterPro" id="IPR036890">
    <property type="entry name" value="HATPase_C_sf"/>
</dbReference>
<evidence type="ECO:0000313" key="10">
    <source>
        <dbReference type="EMBL" id="GLS62751.1"/>
    </source>
</evidence>
<dbReference type="EMBL" id="BSPK01000017">
    <property type="protein sequence ID" value="GLS62751.1"/>
    <property type="molecule type" value="Genomic_DNA"/>
</dbReference>
<accession>A0A512J3E6</accession>
<dbReference type="SUPFAM" id="SSF52172">
    <property type="entry name" value="CheY-like"/>
    <property type="match status" value="1"/>
</dbReference>
<evidence type="ECO:0000259" key="6">
    <source>
        <dbReference type="PROSITE" id="PS50110"/>
    </source>
</evidence>
<dbReference type="PROSITE" id="PS50113">
    <property type="entry name" value="PAC"/>
    <property type="match status" value="1"/>
</dbReference>
<dbReference type="SMART" id="SM00388">
    <property type="entry name" value="HisKA"/>
    <property type="match status" value="1"/>
</dbReference>
<sequence>MNEVGPAAQAPDCDDLEDLFENAPCGYISALANGRIAKVNRTFAVWTGYEAEHLVGRRFLDFLTIAGKIYYETHFAPLLRMQGFFNEVALDLVCADGTTLPVLVNAVVRRDGAGGIRFIRVTVFNASDRRRYERELLEARRTAEQASLALQDFNAMLEARVAERSRALDRAWRLSPDLLMIAGADGVLSAVNGAWADLLGWEASELVGQRFEVFTHPEDLAATQAVFAGIVEAPITRPYEGRLRHSDGSYRWFAWTGAFEDGQVYATGRHTTAEHEQAAVLAQAEDALRQAQKMEAVGQLTGGLAHDFNNLLAGISGSLELMQTRMSQGRLSDLDRYMNAAQGAAKRAAALTHRLLAFSRRQTLDPKPTDVNRLVAGMEEMIRRTVGPSIHIEVVGASGLWPAFIDPPQLENALLNLCINARDAMPEGGRITIETANKWLDDRAAHEHDLPPGQFLSLCVTDTGTGMTPDVIACAFDPFFTTKPTGQGTGLGLSMIYGFARQSGGQVRIYSEVGQGTTMCLYLPRHYGSVDAEGALLAHSAVLRAEQDATVLVVDDEPTVRMLVTDVLEELGYTAIEAADSGAGLRVLQSNVRIDLLVTDVGLPGGMNGRQMADAGRLARPGLKVLFITGYAENAAVGNGLLEPGMQVLTKPFAIDALASRIRNLIPG</sequence>
<feature type="domain" description="PAC" evidence="8">
    <location>
        <begin position="86"/>
        <end position="138"/>
    </location>
</feature>
<dbReference type="InterPro" id="IPR000700">
    <property type="entry name" value="PAS-assoc_C"/>
</dbReference>
<evidence type="ECO:0000256" key="3">
    <source>
        <dbReference type="ARBA" id="ARBA00022553"/>
    </source>
</evidence>
<dbReference type="Gene3D" id="3.40.50.2300">
    <property type="match status" value="1"/>
</dbReference>
<evidence type="ECO:0000259" key="5">
    <source>
        <dbReference type="PROSITE" id="PS50109"/>
    </source>
</evidence>
<feature type="domain" description="PAS" evidence="7">
    <location>
        <begin position="164"/>
        <end position="234"/>
    </location>
</feature>
<evidence type="ECO:0000259" key="8">
    <source>
        <dbReference type="PROSITE" id="PS50113"/>
    </source>
</evidence>
<dbReference type="NCBIfam" id="TIGR00229">
    <property type="entry name" value="sensory_box"/>
    <property type="match status" value="2"/>
</dbReference>
<dbReference type="Gene3D" id="1.10.287.130">
    <property type="match status" value="1"/>
</dbReference>
<comment type="caution">
    <text evidence="9">The sequence shown here is derived from an EMBL/GenBank/DDBJ whole genome shotgun (WGS) entry which is preliminary data.</text>
</comment>
<dbReference type="SUPFAM" id="SSF55874">
    <property type="entry name" value="ATPase domain of HSP90 chaperone/DNA topoisomerase II/histidine kinase"/>
    <property type="match status" value="1"/>
</dbReference>
<dbReference type="OrthoDB" id="9796100at2"/>
<dbReference type="InterPro" id="IPR005467">
    <property type="entry name" value="His_kinase_dom"/>
</dbReference>
<dbReference type="Pfam" id="PF00072">
    <property type="entry name" value="Response_reg"/>
    <property type="match status" value="1"/>
</dbReference>
<dbReference type="PROSITE" id="PS50112">
    <property type="entry name" value="PAS"/>
    <property type="match status" value="2"/>
</dbReference>
<reference evidence="9 11" key="3">
    <citation type="submission" date="2019-07" db="EMBL/GenBank/DDBJ databases">
        <title>Whole genome shotgun sequence of Methylobacterium oxalidis NBRC 107715.</title>
        <authorList>
            <person name="Hosoyama A."/>
            <person name="Uohara A."/>
            <person name="Ohji S."/>
            <person name="Ichikawa N."/>
        </authorList>
    </citation>
    <scope>NUCLEOTIDE SEQUENCE [LARGE SCALE GENOMIC DNA]</scope>
    <source>
        <strain evidence="9 11">NBRC 107715</strain>
    </source>
</reference>
<reference evidence="10" key="1">
    <citation type="journal article" date="2014" name="Int. J. Syst. Evol. Microbiol.">
        <title>Complete genome of a new Firmicutes species belonging to the dominant human colonic microbiota ('Ruminococcus bicirculans') reveals two chromosomes and a selective capacity to utilize plant glucans.</title>
        <authorList>
            <consortium name="NISC Comparative Sequencing Program"/>
            <person name="Wegmann U."/>
            <person name="Louis P."/>
            <person name="Goesmann A."/>
            <person name="Henrissat B."/>
            <person name="Duncan S.H."/>
            <person name="Flint H.J."/>
        </authorList>
    </citation>
    <scope>NUCLEOTIDE SEQUENCE</scope>
    <source>
        <strain evidence="10">NBRC 107715</strain>
    </source>
</reference>
<evidence type="ECO:0000256" key="1">
    <source>
        <dbReference type="ARBA" id="ARBA00000085"/>
    </source>
</evidence>
<dbReference type="SUPFAM" id="SSF55785">
    <property type="entry name" value="PYP-like sensor domain (PAS domain)"/>
    <property type="match status" value="2"/>
</dbReference>
<dbReference type="InterPro" id="IPR011006">
    <property type="entry name" value="CheY-like_superfamily"/>
</dbReference>
<evidence type="ECO:0000313" key="12">
    <source>
        <dbReference type="Proteomes" id="UP001156856"/>
    </source>
</evidence>
<dbReference type="AlphaFoldDB" id="A0A512J3E6"/>
<evidence type="ECO:0000313" key="9">
    <source>
        <dbReference type="EMBL" id="GEP04379.1"/>
    </source>
</evidence>
<evidence type="ECO:0000259" key="7">
    <source>
        <dbReference type="PROSITE" id="PS50112"/>
    </source>
</evidence>
<dbReference type="InterPro" id="IPR003661">
    <property type="entry name" value="HisK_dim/P_dom"/>
</dbReference>
<keyword evidence="9" id="KW-0808">Transferase</keyword>
<dbReference type="InterPro" id="IPR036097">
    <property type="entry name" value="HisK_dim/P_sf"/>
</dbReference>
<dbReference type="EMBL" id="BJZU01000044">
    <property type="protein sequence ID" value="GEP04379.1"/>
    <property type="molecule type" value="Genomic_DNA"/>
</dbReference>
<gene>
    <name evidence="10" type="ORF">GCM10007888_11320</name>
    <name evidence="9" type="ORF">MOX02_24170</name>
</gene>
<feature type="modified residue" description="4-aspartylphosphate" evidence="4">
    <location>
        <position position="600"/>
    </location>
</feature>
<keyword evidence="3 4" id="KW-0597">Phosphoprotein</keyword>
<proteinExistence type="predicted"/>
<dbReference type="PROSITE" id="PS50109">
    <property type="entry name" value="HIS_KIN"/>
    <property type="match status" value="1"/>
</dbReference>
<dbReference type="PROSITE" id="PS50110">
    <property type="entry name" value="RESPONSE_REGULATORY"/>
    <property type="match status" value="1"/>
</dbReference>
<evidence type="ECO:0000256" key="4">
    <source>
        <dbReference type="PROSITE-ProRule" id="PRU00169"/>
    </source>
</evidence>
<dbReference type="GO" id="GO:0000155">
    <property type="term" value="F:phosphorelay sensor kinase activity"/>
    <property type="evidence" value="ECO:0007669"/>
    <property type="project" value="InterPro"/>
</dbReference>
<dbReference type="InterPro" id="IPR000014">
    <property type="entry name" value="PAS"/>
</dbReference>
<dbReference type="Pfam" id="PF02518">
    <property type="entry name" value="HATPase_c"/>
    <property type="match status" value="1"/>
</dbReference>
<dbReference type="SMART" id="SM00448">
    <property type="entry name" value="REC"/>
    <property type="match status" value="1"/>
</dbReference>
<dbReference type="Gene3D" id="3.30.450.20">
    <property type="entry name" value="PAS domain"/>
    <property type="match status" value="2"/>
</dbReference>
<dbReference type="InterPro" id="IPR004358">
    <property type="entry name" value="Sig_transdc_His_kin-like_C"/>
</dbReference>
<dbReference type="RefSeq" id="WP_147026013.1">
    <property type="nucleotide sequence ID" value="NZ_BJZU01000044.1"/>
</dbReference>
<dbReference type="Proteomes" id="UP001156856">
    <property type="component" value="Unassembled WGS sequence"/>
</dbReference>
<dbReference type="SMART" id="SM00387">
    <property type="entry name" value="HATPase_c"/>
    <property type="match status" value="1"/>
</dbReference>
<dbReference type="InterPro" id="IPR035965">
    <property type="entry name" value="PAS-like_dom_sf"/>
</dbReference>
<dbReference type="InterPro" id="IPR003594">
    <property type="entry name" value="HATPase_dom"/>
</dbReference>
<dbReference type="CDD" id="cd00082">
    <property type="entry name" value="HisKA"/>
    <property type="match status" value="1"/>
</dbReference>
<evidence type="ECO:0000256" key="2">
    <source>
        <dbReference type="ARBA" id="ARBA00012438"/>
    </source>
</evidence>
<protein>
    <recommendedName>
        <fullName evidence="2">histidine kinase</fullName>
        <ecNumber evidence="2">2.7.13.3</ecNumber>
    </recommendedName>
</protein>
<dbReference type="SMART" id="SM00091">
    <property type="entry name" value="PAS"/>
    <property type="match status" value="2"/>
</dbReference>
<dbReference type="InterPro" id="IPR013655">
    <property type="entry name" value="PAS_fold_3"/>
</dbReference>
<keyword evidence="9" id="KW-0418">Kinase</keyword>
<dbReference type="EC" id="2.7.13.3" evidence="2"/>
<dbReference type="PANTHER" id="PTHR43065">
    <property type="entry name" value="SENSOR HISTIDINE KINASE"/>
    <property type="match status" value="1"/>
</dbReference>
<feature type="domain" description="Response regulatory" evidence="6">
    <location>
        <begin position="550"/>
        <end position="666"/>
    </location>
</feature>
<dbReference type="CDD" id="cd16919">
    <property type="entry name" value="HATPase_CckA-like"/>
    <property type="match status" value="1"/>
</dbReference>